<reference evidence="2 3" key="1">
    <citation type="submission" date="2022-10" db="EMBL/GenBank/DDBJ databases">
        <title>Janthinobacterium sp. hw3 Genome sequencing.</title>
        <authorList>
            <person name="Park S."/>
        </authorList>
    </citation>
    <scope>NUCLEOTIDE SEQUENCE [LARGE SCALE GENOMIC DNA]</scope>
    <source>
        <strain evidence="3">hw3</strain>
    </source>
</reference>
<sequence>MSAALSHIKVLDLSRVLAGPWSGQTLADLGADVIKIERPGVGDDTRAWGPPYLRDDDGKDTRESAYFMSANRGKKSLTVDISQAAGQDLIRRLAAQSDIVLENYKVGQLKKYGLDYDSLRAVNPRLIYCSITGFGQDGPDAQRAGYDFMIQGMGGLMSITGAPDGTPGGGPVKVGVAVTDVMTGMYATVGVLAALAQRERSGVGQHIDIALLDVQVAMLANQASNYLVGGQVPGRLGNAHPNIVPYQAFASADGHLILAVGNDRQFRSFCEVAGHAGWADEARFASNAARVQHRDALAALIEPVLRGRATRDWLARLEAVGVPCGPINTIDQVFAEPQVRHRQLELRLPHALAKAVPTVASPLRMSASSTACDRAPPLLGEHTHEILRERLQLDAAGIAQLRAQGVI</sequence>
<dbReference type="Gene3D" id="3.30.1540.10">
    <property type="entry name" value="formyl-coa transferase, domain 3"/>
    <property type="match status" value="1"/>
</dbReference>
<dbReference type="RefSeq" id="WP_273673638.1">
    <property type="nucleotide sequence ID" value="NZ_JAQQXR010000010.1"/>
</dbReference>
<evidence type="ECO:0000313" key="2">
    <source>
        <dbReference type="EMBL" id="MDC8760073.1"/>
    </source>
</evidence>
<evidence type="ECO:0000256" key="1">
    <source>
        <dbReference type="ARBA" id="ARBA00022679"/>
    </source>
</evidence>
<dbReference type="Gene3D" id="3.40.50.10540">
    <property type="entry name" value="Crotonobetainyl-coa:carnitine coa-transferase, domain 1"/>
    <property type="match status" value="1"/>
</dbReference>
<organism evidence="2 3">
    <name type="scientific">Janthinobacterium fluminis</name>
    <dbReference type="NCBI Taxonomy" id="2987524"/>
    <lineage>
        <taxon>Bacteria</taxon>
        <taxon>Pseudomonadati</taxon>
        <taxon>Pseudomonadota</taxon>
        <taxon>Betaproteobacteria</taxon>
        <taxon>Burkholderiales</taxon>
        <taxon>Oxalobacteraceae</taxon>
        <taxon>Janthinobacterium</taxon>
    </lineage>
</organism>
<dbReference type="SUPFAM" id="SSF89796">
    <property type="entry name" value="CoA-transferase family III (CaiB/BaiF)"/>
    <property type="match status" value="1"/>
</dbReference>
<dbReference type="InterPro" id="IPR023606">
    <property type="entry name" value="CoA-Trfase_III_dom_1_sf"/>
</dbReference>
<dbReference type="Proteomes" id="UP001221208">
    <property type="component" value="Unassembled WGS sequence"/>
</dbReference>
<name>A0ABT5K4Z7_9BURK</name>
<proteinExistence type="predicted"/>
<accession>A0ABT5K4Z7</accession>
<dbReference type="PANTHER" id="PTHR48207">
    <property type="entry name" value="SUCCINATE--HYDROXYMETHYLGLUTARATE COA-TRANSFERASE"/>
    <property type="match status" value="1"/>
</dbReference>
<comment type="caution">
    <text evidence="2">The sequence shown here is derived from an EMBL/GenBank/DDBJ whole genome shotgun (WGS) entry which is preliminary data.</text>
</comment>
<dbReference type="InterPro" id="IPR003673">
    <property type="entry name" value="CoA-Trfase_fam_III"/>
</dbReference>
<gene>
    <name evidence="2" type="ORF">OIK44_21010</name>
</gene>
<dbReference type="InterPro" id="IPR044855">
    <property type="entry name" value="CoA-Trfase_III_dom3_sf"/>
</dbReference>
<dbReference type="InterPro" id="IPR050483">
    <property type="entry name" value="CoA-transferase_III_domain"/>
</dbReference>
<dbReference type="PANTHER" id="PTHR48207:SF3">
    <property type="entry name" value="SUCCINATE--HYDROXYMETHYLGLUTARATE COA-TRANSFERASE"/>
    <property type="match status" value="1"/>
</dbReference>
<keyword evidence="3" id="KW-1185">Reference proteome</keyword>
<dbReference type="Pfam" id="PF02515">
    <property type="entry name" value="CoA_transf_3"/>
    <property type="match status" value="1"/>
</dbReference>
<keyword evidence="1" id="KW-0808">Transferase</keyword>
<evidence type="ECO:0000313" key="3">
    <source>
        <dbReference type="Proteomes" id="UP001221208"/>
    </source>
</evidence>
<protein>
    <submittedName>
        <fullName evidence="2">CaiB/BaiF CoA-transferase family protein</fullName>
    </submittedName>
</protein>
<dbReference type="EMBL" id="JAQQXR010000010">
    <property type="protein sequence ID" value="MDC8760073.1"/>
    <property type="molecule type" value="Genomic_DNA"/>
</dbReference>